<gene>
    <name evidence="10" type="ORF">BDEG_25842</name>
</gene>
<dbReference type="EMBL" id="DS022307">
    <property type="protein sequence ID" value="OAJ42392.1"/>
    <property type="molecule type" value="Genomic_DNA"/>
</dbReference>
<keyword evidence="3" id="KW-0813">Transport</keyword>
<dbReference type="Pfam" id="PF01699">
    <property type="entry name" value="Na_Ca_ex"/>
    <property type="match status" value="2"/>
</dbReference>
<dbReference type="GO" id="GO:0016020">
    <property type="term" value="C:membrane"/>
    <property type="evidence" value="ECO:0007669"/>
    <property type="project" value="UniProtKB-SubCell"/>
</dbReference>
<reference evidence="10 11" key="1">
    <citation type="submission" date="2006-10" db="EMBL/GenBank/DDBJ databases">
        <title>The Genome Sequence of Batrachochytrium dendrobatidis JEL423.</title>
        <authorList>
            <consortium name="The Broad Institute Genome Sequencing Platform"/>
            <person name="Birren B."/>
            <person name="Lander E."/>
            <person name="Galagan J."/>
            <person name="Cuomo C."/>
            <person name="Devon K."/>
            <person name="Jaffe D."/>
            <person name="Butler J."/>
            <person name="Alvarez P."/>
            <person name="Gnerre S."/>
            <person name="Grabherr M."/>
            <person name="Kleber M."/>
            <person name="Mauceli E."/>
            <person name="Brockman W."/>
            <person name="Young S."/>
            <person name="LaButti K."/>
            <person name="Sykes S."/>
            <person name="DeCaprio D."/>
            <person name="Crawford M."/>
            <person name="Koehrsen M."/>
            <person name="Engels R."/>
            <person name="Montgomery P."/>
            <person name="Pearson M."/>
            <person name="Howarth C."/>
            <person name="Larson L."/>
            <person name="White J."/>
            <person name="O'Leary S."/>
            <person name="Kodira C."/>
            <person name="Zeng Q."/>
            <person name="Yandava C."/>
            <person name="Alvarado L."/>
            <person name="Longcore J."/>
            <person name="James T."/>
        </authorList>
    </citation>
    <scope>NUCLEOTIDE SEQUENCE [LARGE SCALE GENOMIC DNA]</scope>
    <source>
        <strain evidence="10 11">JEL423</strain>
    </source>
</reference>
<feature type="transmembrane region" description="Helical" evidence="8">
    <location>
        <begin position="353"/>
        <end position="374"/>
    </location>
</feature>
<feature type="transmembrane region" description="Helical" evidence="8">
    <location>
        <begin position="380"/>
        <end position="402"/>
    </location>
</feature>
<comment type="similarity">
    <text evidence="2">Belongs to the Ca(2+):cation antiporter (CaCA) (TC 2.A.19) family.</text>
</comment>
<dbReference type="InterPro" id="IPR004837">
    <property type="entry name" value="NaCa_Exmemb"/>
</dbReference>
<comment type="subcellular location">
    <subcellularLocation>
        <location evidence="1">Membrane</location>
        <topology evidence="1">Multi-pass membrane protein</topology>
    </subcellularLocation>
</comment>
<feature type="domain" description="Sodium/calcium exchanger membrane region" evidence="9">
    <location>
        <begin position="1"/>
        <end position="110"/>
    </location>
</feature>
<evidence type="ECO:0000256" key="4">
    <source>
        <dbReference type="ARBA" id="ARBA00022692"/>
    </source>
</evidence>
<dbReference type="OrthoDB" id="407410at2759"/>
<feature type="domain" description="Sodium/calcium exchanger membrane region" evidence="9">
    <location>
        <begin position="415"/>
        <end position="490"/>
    </location>
</feature>
<dbReference type="GO" id="GO:0008324">
    <property type="term" value="F:monoatomic cation transmembrane transporter activity"/>
    <property type="evidence" value="ECO:0007669"/>
    <property type="project" value="TreeGrafter"/>
</dbReference>
<keyword evidence="4 8" id="KW-0812">Transmembrane</keyword>
<feature type="compositionally biased region" description="Polar residues" evidence="7">
    <location>
        <begin position="211"/>
        <end position="224"/>
    </location>
</feature>
<evidence type="ECO:0000313" key="10">
    <source>
        <dbReference type="EMBL" id="OAJ42392.1"/>
    </source>
</evidence>
<feature type="transmembrane region" description="Helical" evidence="8">
    <location>
        <begin position="433"/>
        <end position="458"/>
    </location>
</feature>
<dbReference type="eggNOG" id="KOG2399">
    <property type="taxonomic scope" value="Eukaryota"/>
</dbReference>
<evidence type="ECO:0000256" key="8">
    <source>
        <dbReference type="SAM" id="Phobius"/>
    </source>
</evidence>
<protein>
    <recommendedName>
        <fullName evidence="9">Sodium/calcium exchanger membrane region domain-containing protein</fullName>
    </recommendedName>
</protein>
<feature type="region of interest" description="Disordered" evidence="7">
    <location>
        <begin position="203"/>
        <end position="234"/>
    </location>
</feature>
<evidence type="ECO:0000259" key="9">
    <source>
        <dbReference type="Pfam" id="PF01699"/>
    </source>
</evidence>
<sequence>MPESVSGVTLAALGNGAGDLFATFAAFRTDKIPLALGELYGAATFISFLIAGLVCIIRPSKLPRRPFVRDVIAFIGAAILVNVFVVSGEIDLIKGCALVGYYLLYVLVVIVGVWISQRKMHEMSSHASSVRALIQESTPQLGDLDDNTSTTENRSLLIAEFPDTRLSNMSLVEEADFDADFFLPHLRIQKLASTYFLSNRSRSPTHEHNFSDSNHISSSDTLSNAYRPPRRQASEDEVLSYAPVVTPPDRYDCITTFLKSTLMLAVPVVTKWHRMTVLHRLHSIVASPLVLILTLTAPVVHEQYLDGYMCISDSLLEQRESLLMDTEADMEDGHIHVLDQEEKMIPGLVMTQMFFLPMVLCLYFEVYLVNVVIVEDSVYIPVWGVSIIFGIVLSALTWWMVIPRISSRWILVFLAVMGFGVSMLFVATVSNELIGLLEAIGVLSGLSPTILGLTLFALGNSIGELVTNIQIARMGYPTMAIGACYGGPMLSE</sequence>
<dbReference type="Gene3D" id="1.20.1420.30">
    <property type="entry name" value="NCX, central ion-binding region"/>
    <property type="match status" value="2"/>
</dbReference>
<dbReference type="Proteomes" id="UP000077115">
    <property type="component" value="Unassembled WGS sequence"/>
</dbReference>
<feature type="transmembrane region" description="Helical" evidence="8">
    <location>
        <begin position="92"/>
        <end position="115"/>
    </location>
</feature>
<dbReference type="VEuPathDB" id="FungiDB:BDEG_25842"/>
<evidence type="ECO:0000256" key="3">
    <source>
        <dbReference type="ARBA" id="ARBA00022448"/>
    </source>
</evidence>
<evidence type="ECO:0000256" key="2">
    <source>
        <dbReference type="ARBA" id="ARBA00008170"/>
    </source>
</evidence>
<feature type="transmembrane region" description="Helical" evidence="8">
    <location>
        <begin position="409"/>
        <end position="427"/>
    </location>
</feature>
<evidence type="ECO:0000313" key="11">
    <source>
        <dbReference type="Proteomes" id="UP000077115"/>
    </source>
</evidence>
<organism evidence="10 11">
    <name type="scientific">Batrachochytrium dendrobatidis (strain JEL423)</name>
    <dbReference type="NCBI Taxonomy" id="403673"/>
    <lineage>
        <taxon>Eukaryota</taxon>
        <taxon>Fungi</taxon>
        <taxon>Fungi incertae sedis</taxon>
        <taxon>Chytridiomycota</taxon>
        <taxon>Chytridiomycota incertae sedis</taxon>
        <taxon>Chytridiomycetes</taxon>
        <taxon>Rhizophydiales</taxon>
        <taxon>Rhizophydiales incertae sedis</taxon>
        <taxon>Batrachochytrium</taxon>
    </lineage>
</organism>
<dbReference type="PANTHER" id="PTHR12266:SF0">
    <property type="entry name" value="MITOCHONDRIAL SODIUM_CALCIUM EXCHANGER PROTEIN"/>
    <property type="match status" value="1"/>
</dbReference>
<dbReference type="AlphaFoldDB" id="A0A177WR72"/>
<dbReference type="GO" id="GO:0006874">
    <property type="term" value="P:intracellular calcium ion homeostasis"/>
    <property type="evidence" value="ECO:0007669"/>
    <property type="project" value="TreeGrafter"/>
</dbReference>
<evidence type="ECO:0000256" key="6">
    <source>
        <dbReference type="ARBA" id="ARBA00023136"/>
    </source>
</evidence>
<evidence type="ECO:0000256" key="7">
    <source>
        <dbReference type="SAM" id="MobiDB-lite"/>
    </source>
</evidence>
<dbReference type="eggNOG" id="KOG2802">
    <property type="taxonomic scope" value="Eukaryota"/>
</dbReference>
<proteinExistence type="inferred from homology"/>
<reference evidence="10 11" key="2">
    <citation type="submission" date="2016-05" db="EMBL/GenBank/DDBJ databases">
        <title>Lineage-specific infection strategies underlie the spectrum of fungal disease in amphibians.</title>
        <authorList>
            <person name="Cuomo C.A."/>
            <person name="Farrer R.A."/>
            <person name="James T."/>
            <person name="Longcore J."/>
            <person name="Birren B."/>
        </authorList>
    </citation>
    <scope>NUCLEOTIDE SEQUENCE [LARGE SCALE GENOMIC DNA]</scope>
    <source>
        <strain evidence="10 11">JEL423</strain>
    </source>
</reference>
<feature type="transmembrane region" description="Helical" evidence="8">
    <location>
        <begin position="32"/>
        <end position="55"/>
    </location>
</feature>
<dbReference type="InterPro" id="IPR044880">
    <property type="entry name" value="NCX_ion-bd_dom_sf"/>
</dbReference>
<name>A0A177WR72_BATDL</name>
<dbReference type="STRING" id="403673.A0A177WR72"/>
<dbReference type="PANTHER" id="PTHR12266">
    <property type="entry name" value="NA+/CA2+ K+ INDEPENDENT EXCHANGER"/>
    <property type="match status" value="1"/>
</dbReference>
<keyword evidence="5 8" id="KW-1133">Transmembrane helix</keyword>
<evidence type="ECO:0000256" key="5">
    <source>
        <dbReference type="ARBA" id="ARBA00022989"/>
    </source>
</evidence>
<evidence type="ECO:0000256" key="1">
    <source>
        <dbReference type="ARBA" id="ARBA00004141"/>
    </source>
</evidence>
<accession>A0A177WR72</accession>
<dbReference type="InterPro" id="IPR051359">
    <property type="entry name" value="CaCA_antiporter"/>
</dbReference>
<feature type="transmembrane region" description="Helical" evidence="8">
    <location>
        <begin position="67"/>
        <end position="86"/>
    </location>
</feature>
<keyword evidence="6 8" id="KW-0472">Membrane</keyword>